<feature type="compositionally biased region" description="Polar residues" evidence="3">
    <location>
        <begin position="9"/>
        <end position="21"/>
    </location>
</feature>
<dbReference type="PRINTS" id="PR00455">
    <property type="entry name" value="HTHTETR"/>
</dbReference>
<dbReference type="HOGENOM" id="CLU_069356_1_2_5"/>
<dbReference type="RefSeq" id="WP_051649946.1">
    <property type="nucleotide sequence ID" value="NZ_CP006989.1"/>
</dbReference>
<dbReference type="Proteomes" id="UP000027180">
    <property type="component" value="Plasmid pRetIE4771c"/>
</dbReference>
<evidence type="ECO:0000313" key="6">
    <source>
        <dbReference type="Proteomes" id="UP000027180"/>
    </source>
</evidence>
<sequence length="235" mass="26796">MAESGGKSAKSQATQKYQRQQRSNDPDQTRADILEAAEDQFARRGFAGTTIDSIAQKTRRSKRMIYYYFNSKAKLYVAVLENAYARIRVAEAKVNLGEDDPRQSLKNLVDFCFDFHFDHPTYVKLIVSENLNEAKYLTASSLVGELHRPILQRIDQCLRLGYQKELFHQVVTPMEIHMTLSGLCFFNVSNRATFSAIFDVDMTSAAARRARKQQILLTILGRLNTTMQGFVSDFS</sequence>
<protein>
    <submittedName>
        <fullName evidence="5">TetR family transcriptional regulator protein</fullName>
    </submittedName>
</protein>
<feature type="region of interest" description="Disordered" evidence="3">
    <location>
        <begin position="1"/>
        <end position="30"/>
    </location>
</feature>
<feature type="DNA-binding region" description="H-T-H motif" evidence="2">
    <location>
        <begin position="50"/>
        <end position="69"/>
    </location>
</feature>
<evidence type="ECO:0000256" key="1">
    <source>
        <dbReference type="ARBA" id="ARBA00023125"/>
    </source>
</evidence>
<feature type="domain" description="HTH tetR-type" evidence="4">
    <location>
        <begin position="27"/>
        <end position="87"/>
    </location>
</feature>
<evidence type="ECO:0000313" key="5">
    <source>
        <dbReference type="EMBL" id="AIC30280.1"/>
    </source>
</evidence>
<keyword evidence="5" id="KW-0614">Plasmid</keyword>
<accession>A0A060IE17</accession>
<organism evidence="5 6">
    <name type="scientific">Rhizobium etli bv. mimosae str. IE4771</name>
    <dbReference type="NCBI Taxonomy" id="1432050"/>
    <lineage>
        <taxon>Bacteria</taxon>
        <taxon>Pseudomonadati</taxon>
        <taxon>Pseudomonadota</taxon>
        <taxon>Alphaproteobacteria</taxon>
        <taxon>Hyphomicrobiales</taxon>
        <taxon>Rhizobiaceae</taxon>
        <taxon>Rhizobium/Agrobacterium group</taxon>
        <taxon>Rhizobium</taxon>
    </lineage>
</organism>
<keyword evidence="1 2" id="KW-0238">DNA-binding</keyword>
<dbReference type="EMBL" id="CP006989">
    <property type="protein sequence ID" value="AIC30280.1"/>
    <property type="molecule type" value="Genomic_DNA"/>
</dbReference>
<dbReference type="SUPFAM" id="SSF48498">
    <property type="entry name" value="Tetracyclin repressor-like, C-terminal domain"/>
    <property type="match status" value="1"/>
</dbReference>
<evidence type="ECO:0000259" key="4">
    <source>
        <dbReference type="PROSITE" id="PS50977"/>
    </source>
</evidence>
<dbReference type="InterPro" id="IPR009057">
    <property type="entry name" value="Homeodomain-like_sf"/>
</dbReference>
<name>A0A060IE17_RHIET</name>
<dbReference type="Pfam" id="PF00440">
    <property type="entry name" value="TetR_N"/>
    <property type="match status" value="1"/>
</dbReference>
<evidence type="ECO:0000256" key="3">
    <source>
        <dbReference type="SAM" id="MobiDB-lite"/>
    </source>
</evidence>
<dbReference type="PANTHER" id="PTHR30328:SF54">
    <property type="entry name" value="HTH-TYPE TRANSCRIPTIONAL REPRESSOR SCO4008"/>
    <property type="match status" value="1"/>
</dbReference>
<proteinExistence type="predicted"/>
<dbReference type="OrthoDB" id="2356263at2"/>
<dbReference type="KEGG" id="rei:IE4771_PC00155"/>
<geneLocation type="plasmid" evidence="5 6">
    <name>pRetIE4771c</name>
</geneLocation>
<dbReference type="PANTHER" id="PTHR30328">
    <property type="entry name" value="TRANSCRIPTIONAL REPRESSOR"/>
    <property type="match status" value="1"/>
</dbReference>
<dbReference type="GO" id="GO:0003677">
    <property type="term" value="F:DNA binding"/>
    <property type="evidence" value="ECO:0007669"/>
    <property type="project" value="UniProtKB-UniRule"/>
</dbReference>
<dbReference type="SUPFAM" id="SSF46689">
    <property type="entry name" value="Homeodomain-like"/>
    <property type="match status" value="1"/>
</dbReference>
<gene>
    <name evidence="5" type="ORF">IE4771_PC00155</name>
</gene>
<dbReference type="InterPro" id="IPR036271">
    <property type="entry name" value="Tet_transcr_reg_TetR-rel_C_sf"/>
</dbReference>
<dbReference type="InterPro" id="IPR001647">
    <property type="entry name" value="HTH_TetR"/>
</dbReference>
<evidence type="ECO:0000256" key="2">
    <source>
        <dbReference type="PROSITE-ProRule" id="PRU00335"/>
    </source>
</evidence>
<dbReference type="Pfam" id="PF17938">
    <property type="entry name" value="TetR_C_29"/>
    <property type="match status" value="1"/>
</dbReference>
<dbReference type="PROSITE" id="PS50977">
    <property type="entry name" value="HTH_TETR_2"/>
    <property type="match status" value="1"/>
</dbReference>
<reference evidence="5 6" key="1">
    <citation type="submission" date="2013-12" db="EMBL/GenBank/DDBJ databases">
        <title>Complete genome sequence of Rhizobium etli bv. mimosae IE4771.</title>
        <authorList>
            <person name="Bustos P."/>
            <person name="Santamaria R.I."/>
            <person name="Lozano L."/>
            <person name="Ormeno-Orrillo E."/>
            <person name="Rogel M.A."/>
            <person name="Romero D."/>
            <person name="Cevallos M.A."/>
            <person name="Martinez-Romero E."/>
            <person name="Gonzalez V."/>
        </authorList>
    </citation>
    <scope>NUCLEOTIDE SEQUENCE [LARGE SCALE GENOMIC DNA]</scope>
    <source>
        <strain evidence="5 6">IE4771</strain>
        <plasmid evidence="6">Plasmid pRetIE4771c</plasmid>
    </source>
</reference>
<dbReference type="AlphaFoldDB" id="A0A060IE17"/>
<dbReference type="Gene3D" id="1.10.357.10">
    <property type="entry name" value="Tetracycline Repressor, domain 2"/>
    <property type="match status" value="1"/>
</dbReference>
<dbReference type="InterPro" id="IPR050109">
    <property type="entry name" value="HTH-type_TetR-like_transc_reg"/>
</dbReference>
<dbReference type="InterPro" id="IPR041474">
    <property type="entry name" value="NicS_C"/>
</dbReference>